<keyword evidence="1" id="KW-0805">Transcription regulation</keyword>
<dbReference type="Gene3D" id="1.10.357.10">
    <property type="entry name" value="Tetracycline Repressor, domain 2"/>
    <property type="match status" value="1"/>
</dbReference>
<dbReference type="SUPFAM" id="SSF48498">
    <property type="entry name" value="Tetracyclin repressor-like, C-terminal domain"/>
    <property type="match status" value="1"/>
</dbReference>
<keyword evidence="2 4" id="KW-0238">DNA-binding</keyword>
<dbReference type="Proteomes" id="UP001059950">
    <property type="component" value="Chromosome"/>
</dbReference>
<dbReference type="InterPro" id="IPR036271">
    <property type="entry name" value="Tet_transcr_reg_TetR-rel_C_sf"/>
</dbReference>
<evidence type="ECO:0000256" key="1">
    <source>
        <dbReference type="ARBA" id="ARBA00023015"/>
    </source>
</evidence>
<proteinExistence type="predicted"/>
<reference evidence="6" key="1">
    <citation type="submission" date="2021-04" db="EMBL/GenBank/DDBJ databases">
        <title>Oceanospirillales bacteria with DddD are important DMSP degraders in coastal seawater.</title>
        <authorList>
            <person name="Liu J."/>
        </authorList>
    </citation>
    <scope>NUCLEOTIDE SEQUENCE</scope>
    <source>
        <strain evidence="6">GY6</strain>
    </source>
</reference>
<evidence type="ECO:0000256" key="4">
    <source>
        <dbReference type="PROSITE-ProRule" id="PRU00335"/>
    </source>
</evidence>
<evidence type="ECO:0000259" key="5">
    <source>
        <dbReference type="PROSITE" id="PS50977"/>
    </source>
</evidence>
<sequence length="189" mass="20769">MTTTRDLLVDTMKQLLWERGYDATSPNHVLERSGVGKGSFYHHFKSKKSLAIAAMEARADELITEFDTVIATTQGDWLDKVSAYLRMPRHALTGCRIGRIVQDPSVIDSELQAPLQRYFGALQQRLSALYTDARNEGKLSAGCQPEGLATATLSIVQGGFVYGRAVSQDQAVNDACESFIGLLASQRLN</sequence>
<dbReference type="PANTHER" id="PTHR47506">
    <property type="entry name" value="TRANSCRIPTIONAL REGULATORY PROTEIN"/>
    <property type="match status" value="1"/>
</dbReference>
<name>A0ABY5GW86_9GAMM</name>
<evidence type="ECO:0000313" key="7">
    <source>
        <dbReference type="Proteomes" id="UP001059950"/>
    </source>
</evidence>
<feature type="domain" description="HTH tetR-type" evidence="5">
    <location>
        <begin position="2"/>
        <end position="62"/>
    </location>
</feature>
<dbReference type="SUPFAM" id="SSF46689">
    <property type="entry name" value="Homeodomain-like"/>
    <property type="match status" value="1"/>
</dbReference>
<evidence type="ECO:0000256" key="3">
    <source>
        <dbReference type="ARBA" id="ARBA00023163"/>
    </source>
</evidence>
<dbReference type="InterPro" id="IPR001647">
    <property type="entry name" value="HTH_TetR"/>
</dbReference>
<keyword evidence="7" id="KW-1185">Reference proteome</keyword>
<accession>A0ABY5GW86</accession>
<evidence type="ECO:0000313" key="6">
    <source>
        <dbReference type="EMBL" id="UTW04044.1"/>
    </source>
</evidence>
<evidence type="ECO:0000256" key="2">
    <source>
        <dbReference type="ARBA" id="ARBA00023125"/>
    </source>
</evidence>
<feature type="DNA-binding region" description="H-T-H motif" evidence="4">
    <location>
        <begin position="25"/>
        <end position="44"/>
    </location>
</feature>
<dbReference type="Pfam" id="PF00440">
    <property type="entry name" value="TetR_N"/>
    <property type="match status" value="1"/>
</dbReference>
<dbReference type="PROSITE" id="PS50977">
    <property type="entry name" value="HTH_TETR_2"/>
    <property type="match status" value="1"/>
</dbReference>
<gene>
    <name evidence="6" type="ORF">KDX31_03225</name>
</gene>
<protein>
    <submittedName>
        <fullName evidence="6">TetR/AcrR family transcriptional regulator</fullName>
    </submittedName>
</protein>
<dbReference type="PANTHER" id="PTHR47506:SF3">
    <property type="entry name" value="HTH-TYPE TRANSCRIPTIONAL REGULATOR LMRA"/>
    <property type="match status" value="1"/>
</dbReference>
<dbReference type="InterPro" id="IPR009057">
    <property type="entry name" value="Homeodomain-like_sf"/>
</dbReference>
<dbReference type="PRINTS" id="PR00455">
    <property type="entry name" value="HTHTETR"/>
</dbReference>
<dbReference type="EMBL" id="CP073344">
    <property type="protein sequence ID" value="UTW04044.1"/>
    <property type="molecule type" value="Genomic_DNA"/>
</dbReference>
<organism evidence="6 7">
    <name type="scientific">Amphritea atlantica</name>
    <dbReference type="NCBI Taxonomy" id="355243"/>
    <lineage>
        <taxon>Bacteria</taxon>
        <taxon>Pseudomonadati</taxon>
        <taxon>Pseudomonadota</taxon>
        <taxon>Gammaproteobacteria</taxon>
        <taxon>Oceanospirillales</taxon>
        <taxon>Oceanospirillaceae</taxon>
        <taxon>Amphritea</taxon>
    </lineage>
</organism>
<keyword evidence="3" id="KW-0804">Transcription</keyword>